<evidence type="ECO:0000256" key="8">
    <source>
        <dbReference type="ARBA" id="ARBA00022989"/>
    </source>
</evidence>
<evidence type="ECO:0000256" key="1">
    <source>
        <dbReference type="ARBA" id="ARBA00002672"/>
    </source>
</evidence>
<dbReference type="PANTHER" id="PTHR36122">
    <property type="entry name" value="NICOTINAMIDE RIBOSIDE TRANSPORTER PNUC"/>
    <property type="match status" value="1"/>
</dbReference>
<gene>
    <name evidence="11" type="primary">pnuC</name>
    <name evidence="11" type="ORF">ACFPT7_12505</name>
</gene>
<evidence type="ECO:0000256" key="5">
    <source>
        <dbReference type="ARBA" id="ARBA00022448"/>
    </source>
</evidence>
<evidence type="ECO:0000256" key="4">
    <source>
        <dbReference type="ARBA" id="ARBA00017522"/>
    </source>
</evidence>
<comment type="subcellular location">
    <subcellularLocation>
        <location evidence="2">Cell membrane</location>
        <topology evidence="2">Multi-pass membrane protein</topology>
    </subcellularLocation>
</comment>
<keyword evidence="8 10" id="KW-1133">Transmembrane helix</keyword>
<keyword evidence="9 10" id="KW-0472">Membrane</keyword>
<keyword evidence="5" id="KW-0813">Transport</keyword>
<comment type="function">
    <text evidence="1">Required for nicotinamide riboside transport across the inner membrane.</text>
</comment>
<keyword evidence="12" id="KW-1185">Reference proteome</keyword>
<evidence type="ECO:0000313" key="12">
    <source>
        <dbReference type="Proteomes" id="UP001596091"/>
    </source>
</evidence>
<evidence type="ECO:0000256" key="6">
    <source>
        <dbReference type="ARBA" id="ARBA00022475"/>
    </source>
</evidence>
<protein>
    <recommendedName>
        <fullName evidence="4">Nicotinamide riboside transporter PnuC</fullName>
    </recommendedName>
</protein>
<dbReference type="NCBIfam" id="TIGR01528">
    <property type="entry name" value="NMN_trans_PnuC"/>
    <property type="match status" value="1"/>
</dbReference>
<evidence type="ECO:0000256" key="2">
    <source>
        <dbReference type="ARBA" id="ARBA00004651"/>
    </source>
</evidence>
<evidence type="ECO:0000256" key="3">
    <source>
        <dbReference type="ARBA" id="ARBA00006669"/>
    </source>
</evidence>
<dbReference type="EMBL" id="JBHSPH010000003">
    <property type="protein sequence ID" value="MFC5863119.1"/>
    <property type="molecule type" value="Genomic_DNA"/>
</dbReference>
<comment type="similarity">
    <text evidence="3">Belongs to the nicotinamide ribonucleoside (NR) uptake permease (TC 4.B.1) family.</text>
</comment>
<sequence length="200" mass="23012">MSSAHLTLWFNEHWFELIAAAVSALDVWLATRRSLISWPITILASLLYAEQFRESHLYSDMLLQLIFVAFAIYGWWHWQQGKKQEGSVRVGIPSSLSLLRDVALGALASVVLGYWMKHHTDAALPWFDAALTGYSLVGTWWGARKYIANWWLWIVVDILYVGEYLFKHLILTAILYAVFVLLAMLGVRDWQRALRAQQAT</sequence>
<feature type="transmembrane region" description="Helical" evidence="10">
    <location>
        <begin position="98"/>
        <end position="116"/>
    </location>
</feature>
<dbReference type="InterPro" id="IPR006419">
    <property type="entry name" value="NMN_transpt_PnuC"/>
</dbReference>
<dbReference type="Pfam" id="PF04973">
    <property type="entry name" value="NMN_transporter"/>
    <property type="match status" value="1"/>
</dbReference>
<keyword evidence="7 10" id="KW-0812">Transmembrane</keyword>
<dbReference type="RefSeq" id="WP_263339557.1">
    <property type="nucleotide sequence ID" value="NZ_JAGSYH010000005.1"/>
</dbReference>
<comment type="caution">
    <text evidence="11">The sequence shown here is derived from an EMBL/GenBank/DDBJ whole genome shotgun (WGS) entry which is preliminary data.</text>
</comment>
<feature type="transmembrane region" description="Helical" evidence="10">
    <location>
        <begin position="169"/>
        <end position="187"/>
    </location>
</feature>
<organism evidence="11 12">
    <name type="scientific">Acidicapsa dinghuensis</name>
    <dbReference type="NCBI Taxonomy" id="2218256"/>
    <lineage>
        <taxon>Bacteria</taxon>
        <taxon>Pseudomonadati</taxon>
        <taxon>Acidobacteriota</taxon>
        <taxon>Terriglobia</taxon>
        <taxon>Terriglobales</taxon>
        <taxon>Acidobacteriaceae</taxon>
        <taxon>Acidicapsa</taxon>
    </lineage>
</organism>
<evidence type="ECO:0000256" key="10">
    <source>
        <dbReference type="SAM" id="Phobius"/>
    </source>
</evidence>
<evidence type="ECO:0000256" key="7">
    <source>
        <dbReference type="ARBA" id="ARBA00022692"/>
    </source>
</evidence>
<dbReference type="PANTHER" id="PTHR36122:SF2">
    <property type="entry name" value="NICOTINAMIDE RIBOSIDE TRANSPORTER PNUC"/>
    <property type="match status" value="1"/>
</dbReference>
<reference evidence="12" key="1">
    <citation type="journal article" date="2019" name="Int. J. Syst. Evol. Microbiol.">
        <title>The Global Catalogue of Microorganisms (GCM) 10K type strain sequencing project: providing services to taxonomists for standard genome sequencing and annotation.</title>
        <authorList>
            <consortium name="The Broad Institute Genomics Platform"/>
            <consortium name="The Broad Institute Genome Sequencing Center for Infectious Disease"/>
            <person name="Wu L."/>
            <person name="Ma J."/>
        </authorList>
    </citation>
    <scope>NUCLEOTIDE SEQUENCE [LARGE SCALE GENOMIC DNA]</scope>
    <source>
        <strain evidence="12">JCM 4087</strain>
    </source>
</reference>
<evidence type="ECO:0000256" key="9">
    <source>
        <dbReference type="ARBA" id="ARBA00023136"/>
    </source>
</evidence>
<dbReference type="Proteomes" id="UP001596091">
    <property type="component" value="Unassembled WGS sequence"/>
</dbReference>
<accession>A0ABW1EFM1</accession>
<evidence type="ECO:0000313" key="11">
    <source>
        <dbReference type="EMBL" id="MFC5863119.1"/>
    </source>
</evidence>
<feature type="transmembrane region" description="Helical" evidence="10">
    <location>
        <begin position="123"/>
        <end position="143"/>
    </location>
</feature>
<name>A0ABW1EFM1_9BACT</name>
<feature type="transmembrane region" description="Helical" evidence="10">
    <location>
        <begin position="61"/>
        <end position="78"/>
    </location>
</feature>
<proteinExistence type="inferred from homology"/>
<keyword evidence="6" id="KW-1003">Cell membrane</keyword>